<evidence type="ECO:0000313" key="4">
    <source>
        <dbReference type="EMBL" id="SEW50034.1"/>
    </source>
</evidence>
<accession>A0A1I0S541</accession>
<dbReference type="InterPro" id="IPR001452">
    <property type="entry name" value="SH3_domain"/>
</dbReference>
<name>A0A1I0S541_9BACT</name>
<dbReference type="AlphaFoldDB" id="A0A1I0S541"/>
<evidence type="ECO:0000256" key="1">
    <source>
        <dbReference type="ARBA" id="ARBA00022443"/>
    </source>
</evidence>
<sequence length="141" mass="15144">MAALQDKYKELIDAATEANTTDLKVSELDGVLHIDGIAPSGAVKDQLWDIYGKIDPNFLTGDVVMNINVATAVEGAKLKVVTESSNLNVRQGPGTDQPIVGKAAHGATVTLISKQSDQWWLIRTDSGAEGYAYAQYLQPIE</sequence>
<dbReference type="EMBL" id="FOJG01000002">
    <property type="protein sequence ID" value="SEW50034.1"/>
    <property type="molecule type" value="Genomic_DNA"/>
</dbReference>
<dbReference type="Gene3D" id="2.30.30.40">
    <property type="entry name" value="SH3 Domains"/>
    <property type="match status" value="1"/>
</dbReference>
<gene>
    <name evidence="4" type="ORF">SAMN04488122_3666</name>
</gene>
<dbReference type="SMART" id="SM00287">
    <property type="entry name" value="SH3b"/>
    <property type="match status" value="1"/>
</dbReference>
<protein>
    <submittedName>
        <fullName evidence="4">SH3 domain-containing protein</fullName>
    </submittedName>
</protein>
<organism evidence="4 5">
    <name type="scientific">Chitinophaga arvensicola</name>
    <dbReference type="NCBI Taxonomy" id="29529"/>
    <lineage>
        <taxon>Bacteria</taxon>
        <taxon>Pseudomonadati</taxon>
        <taxon>Bacteroidota</taxon>
        <taxon>Chitinophagia</taxon>
        <taxon>Chitinophagales</taxon>
        <taxon>Chitinophagaceae</taxon>
        <taxon>Chitinophaga</taxon>
    </lineage>
</organism>
<feature type="domain" description="SH3" evidence="2">
    <location>
        <begin position="75"/>
        <end position="141"/>
    </location>
</feature>
<feature type="domain" description="SH3b" evidence="3">
    <location>
        <begin position="76"/>
        <end position="141"/>
    </location>
</feature>
<dbReference type="PROSITE" id="PS51781">
    <property type="entry name" value="SH3B"/>
    <property type="match status" value="1"/>
</dbReference>
<dbReference type="Pfam" id="PF08239">
    <property type="entry name" value="SH3_3"/>
    <property type="match status" value="1"/>
</dbReference>
<reference evidence="5" key="1">
    <citation type="submission" date="2016-10" db="EMBL/GenBank/DDBJ databases">
        <authorList>
            <person name="Varghese N."/>
            <person name="Submissions S."/>
        </authorList>
    </citation>
    <scope>NUCLEOTIDE SEQUENCE [LARGE SCALE GENOMIC DNA]</scope>
    <source>
        <strain evidence="5">DSM 3695</strain>
    </source>
</reference>
<keyword evidence="5" id="KW-1185">Reference proteome</keyword>
<dbReference type="OrthoDB" id="370541at2"/>
<keyword evidence="1" id="KW-0728">SH3 domain</keyword>
<proteinExistence type="predicted"/>
<dbReference type="STRING" id="29529.SAMN04488122_3666"/>
<evidence type="ECO:0000259" key="3">
    <source>
        <dbReference type="PROSITE" id="PS51781"/>
    </source>
</evidence>
<dbReference type="SUPFAM" id="SSF50044">
    <property type="entry name" value="SH3-domain"/>
    <property type="match status" value="1"/>
</dbReference>
<dbReference type="PROSITE" id="PS50002">
    <property type="entry name" value="SH3"/>
    <property type="match status" value="1"/>
</dbReference>
<dbReference type="Proteomes" id="UP000199310">
    <property type="component" value="Unassembled WGS sequence"/>
</dbReference>
<evidence type="ECO:0000259" key="2">
    <source>
        <dbReference type="PROSITE" id="PS50002"/>
    </source>
</evidence>
<dbReference type="InterPro" id="IPR036028">
    <property type="entry name" value="SH3-like_dom_sf"/>
</dbReference>
<dbReference type="RefSeq" id="WP_089897079.1">
    <property type="nucleotide sequence ID" value="NZ_FOJG01000002.1"/>
</dbReference>
<evidence type="ECO:0000313" key="5">
    <source>
        <dbReference type="Proteomes" id="UP000199310"/>
    </source>
</evidence>
<dbReference type="InterPro" id="IPR003646">
    <property type="entry name" value="SH3-like_bac-type"/>
</dbReference>